<feature type="compositionally biased region" description="Pro residues" evidence="1">
    <location>
        <begin position="83"/>
        <end position="96"/>
    </location>
</feature>
<gene>
    <name evidence="2" type="ORF">PHYPSEUDO_013114</name>
</gene>
<accession>A0A8T1V5R9</accession>
<comment type="caution">
    <text evidence="2">The sequence shown here is derived from an EMBL/GenBank/DDBJ whole genome shotgun (WGS) entry which is preliminary data.</text>
</comment>
<evidence type="ECO:0000313" key="2">
    <source>
        <dbReference type="EMBL" id="KAG7376592.1"/>
    </source>
</evidence>
<dbReference type="EMBL" id="JAGDFM010000660">
    <property type="protein sequence ID" value="KAG7376592.1"/>
    <property type="molecule type" value="Genomic_DNA"/>
</dbReference>
<feature type="compositionally biased region" description="Polar residues" evidence="1">
    <location>
        <begin position="97"/>
        <end position="120"/>
    </location>
</feature>
<feature type="compositionally biased region" description="Low complexity" evidence="1">
    <location>
        <begin position="159"/>
        <end position="185"/>
    </location>
</feature>
<dbReference type="OrthoDB" id="129920at2759"/>
<dbReference type="Proteomes" id="UP000694044">
    <property type="component" value="Unassembled WGS sequence"/>
</dbReference>
<sequence length="204" mass="22025">MQYRTVKAQENLFKSLSYKVDVVKEQLRVNQAHQRLQEEQALHVMINELFSSKPTSLEHAAYLEKRREGLLRRLDALGEKSSQPPPTPAGVMPPPSQQDATPTVNEDSTPPSPSTKQQDATPPIKADSAPPSPSNPSPLSSVLPTPENACPSSPVILDSSTTSFTNVSSSFSPTPSSMTTASFPPLTQPSQAHESITGLRVLDV</sequence>
<keyword evidence="3" id="KW-1185">Reference proteome</keyword>
<name>A0A8T1V5R9_9STRA</name>
<proteinExistence type="predicted"/>
<evidence type="ECO:0000256" key="1">
    <source>
        <dbReference type="SAM" id="MobiDB-lite"/>
    </source>
</evidence>
<reference evidence="2" key="1">
    <citation type="submission" date="2021-02" db="EMBL/GenBank/DDBJ databases">
        <authorList>
            <person name="Palmer J.M."/>
        </authorList>
    </citation>
    <scope>NUCLEOTIDE SEQUENCE</scope>
    <source>
        <strain evidence="2">SCRP734</strain>
    </source>
</reference>
<dbReference type="AlphaFoldDB" id="A0A8T1V5R9"/>
<feature type="compositionally biased region" description="Low complexity" evidence="1">
    <location>
        <begin position="137"/>
        <end position="146"/>
    </location>
</feature>
<organism evidence="2 3">
    <name type="scientific">Phytophthora pseudosyringae</name>
    <dbReference type="NCBI Taxonomy" id="221518"/>
    <lineage>
        <taxon>Eukaryota</taxon>
        <taxon>Sar</taxon>
        <taxon>Stramenopiles</taxon>
        <taxon>Oomycota</taxon>
        <taxon>Peronosporomycetes</taxon>
        <taxon>Peronosporales</taxon>
        <taxon>Peronosporaceae</taxon>
        <taxon>Phytophthora</taxon>
    </lineage>
</organism>
<feature type="region of interest" description="Disordered" evidence="1">
    <location>
        <begin position="78"/>
        <end position="197"/>
    </location>
</feature>
<evidence type="ECO:0000313" key="3">
    <source>
        <dbReference type="Proteomes" id="UP000694044"/>
    </source>
</evidence>
<protein>
    <submittedName>
        <fullName evidence="2">Uncharacterized protein</fullName>
    </submittedName>
</protein>